<dbReference type="Proteomes" id="UP000509704">
    <property type="component" value="Chromosome 2"/>
</dbReference>
<organism evidence="2 3">
    <name type="scientific">Zygotorulaspora mrakii</name>
    <name type="common">Zygosaccharomyces mrakii</name>
    <dbReference type="NCBI Taxonomy" id="42260"/>
    <lineage>
        <taxon>Eukaryota</taxon>
        <taxon>Fungi</taxon>
        <taxon>Dikarya</taxon>
        <taxon>Ascomycota</taxon>
        <taxon>Saccharomycotina</taxon>
        <taxon>Saccharomycetes</taxon>
        <taxon>Saccharomycetales</taxon>
        <taxon>Saccharomycetaceae</taxon>
        <taxon>Zygotorulaspora</taxon>
    </lineage>
</organism>
<dbReference type="GO" id="GO:0019239">
    <property type="term" value="F:deaminase activity"/>
    <property type="evidence" value="ECO:0007669"/>
    <property type="project" value="TreeGrafter"/>
</dbReference>
<dbReference type="GO" id="GO:0005739">
    <property type="term" value="C:mitochondrion"/>
    <property type="evidence" value="ECO:0007669"/>
    <property type="project" value="TreeGrafter"/>
</dbReference>
<sequence length="138" mass="15142">MVEKITWAQVGSSTVSGLLSPAFVTGSGSQLVFTSGCVGTDEKTGKLPSSIEDQARNAFLNLKTVLEKSGSSTDSILKVLLFLSDKSYAVKVNEIYKEFFPNQPARSCILVSFPNESLKVELECVAQVESKRKRWFKL</sequence>
<comment type="similarity">
    <text evidence="1">Belongs to the RutC family.</text>
</comment>
<dbReference type="CDD" id="cd00448">
    <property type="entry name" value="YjgF_YER057c_UK114_family"/>
    <property type="match status" value="1"/>
</dbReference>
<keyword evidence="3" id="KW-1185">Reference proteome</keyword>
<dbReference type="PANTHER" id="PTHR11803:SF58">
    <property type="entry name" value="PROTEIN HMF1-RELATED"/>
    <property type="match status" value="1"/>
</dbReference>
<accession>A0A7H9AYI0</accession>
<evidence type="ECO:0000313" key="2">
    <source>
        <dbReference type="EMBL" id="QLG71184.1"/>
    </source>
</evidence>
<reference evidence="2 3" key="1">
    <citation type="submission" date="2020-07" db="EMBL/GenBank/DDBJ databases">
        <title>The yeast mating-type switching endonuclease HO is a domesticated member of an unorthodox homing genetic element family.</title>
        <authorList>
            <person name="Coughlan A.Y."/>
            <person name="Lombardi L."/>
            <person name="Braun-Galleani S."/>
            <person name="Martos A.R."/>
            <person name="Galeote V."/>
            <person name="Bigey F."/>
            <person name="Dequin S."/>
            <person name="Byrne K.P."/>
            <person name="Wolfe K.H."/>
        </authorList>
    </citation>
    <scope>NUCLEOTIDE SEQUENCE [LARGE SCALE GENOMIC DNA]</scope>
    <source>
        <strain evidence="2 3">NRRL Y-6702</strain>
    </source>
</reference>
<dbReference type="GO" id="GO:0005829">
    <property type="term" value="C:cytosol"/>
    <property type="evidence" value="ECO:0007669"/>
    <property type="project" value="TreeGrafter"/>
</dbReference>
<name>A0A7H9AYI0_ZYGMR</name>
<dbReference type="PANTHER" id="PTHR11803">
    <property type="entry name" value="2-IMINOBUTANOATE/2-IMINOPROPANOATE DEAMINASE RIDA"/>
    <property type="match status" value="1"/>
</dbReference>
<proteinExistence type="inferred from homology"/>
<evidence type="ECO:0000313" key="3">
    <source>
        <dbReference type="Proteomes" id="UP000509704"/>
    </source>
</evidence>
<dbReference type="EMBL" id="CP058605">
    <property type="protein sequence ID" value="QLG71184.1"/>
    <property type="molecule type" value="Genomic_DNA"/>
</dbReference>
<dbReference type="InterPro" id="IPR006175">
    <property type="entry name" value="YjgF/YER057c/UK114"/>
</dbReference>
<dbReference type="AlphaFoldDB" id="A0A7H9AYI0"/>
<dbReference type="SUPFAM" id="SSF55298">
    <property type="entry name" value="YjgF-like"/>
    <property type="match status" value="1"/>
</dbReference>
<evidence type="ECO:0000256" key="1">
    <source>
        <dbReference type="ARBA" id="ARBA00010552"/>
    </source>
</evidence>
<dbReference type="InterPro" id="IPR035959">
    <property type="entry name" value="RutC-like_sf"/>
</dbReference>
<dbReference type="Pfam" id="PF01042">
    <property type="entry name" value="Ribonuc_L-PSP"/>
    <property type="match status" value="1"/>
</dbReference>
<protein>
    <submittedName>
        <fullName evidence="2">Uncharacterized protein</fullName>
    </submittedName>
</protein>
<gene>
    <name evidence="2" type="ORF">HG535_0B02220</name>
</gene>
<dbReference type="OrthoDB" id="309640at2759"/>
<dbReference type="GeneID" id="59234845"/>
<dbReference type="KEGG" id="zmk:HG535_0B02220"/>
<dbReference type="Gene3D" id="3.30.1330.40">
    <property type="entry name" value="RutC-like"/>
    <property type="match status" value="1"/>
</dbReference>
<dbReference type="RefSeq" id="XP_037142912.1">
    <property type="nucleotide sequence ID" value="XM_037287017.1"/>
</dbReference>